<feature type="region of interest" description="Disordered" evidence="1">
    <location>
        <begin position="150"/>
        <end position="211"/>
    </location>
</feature>
<dbReference type="PANTHER" id="PTHR18839">
    <property type="entry name" value="MITOTIC INTERACTOR AND SUBSTRATE OF PLK1 MISP FAMILY MEMBER"/>
    <property type="match status" value="1"/>
</dbReference>
<evidence type="ECO:0000313" key="2">
    <source>
        <dbReference type="Proteomes" id="UP000515145"/>
    </source>
</evidence>
<sequence length="459" mass="51400">MENDSCDDSQSDSGLSADFSPCSTFESTTAISTVKETPIEREIRRTIEREHSLRRSRGLPNLPTAPEYVEVPLRKTVLCQSLPAKSEKYQVKDREFAGKKMQHEIHEETQREQDLVKLGKVLGFYDKGTVRQIKERKQLFEAFQTPSDLTIPSRSKTTSWSSASDGLTLENQEDMPSDESTIEGSCMDNTAKGQGSDKSSPRGPRFSEGAGHQVIILENNLRVPVQRHYHVKPEPETVVDSTNTYTSSSNTEGHIGHREQEEDEKEEEVAPKENPFFKLRSSTNLVKVKQDILEAQEREKQLRQQRLSLYGGRGGAEEEGRGGQRAVSTEGMTPTFSYSENGLAVPDTPRPSSKGRPSAARQSVGKTHKWPPGQTEEEKMNQPEVCLFPCLMNLKDFLPCELARHPYLYAHMAGKCRQITTLSLPGLQLKALLCQCVGCWLVKAQAHFHTLCCVAVFTV</sequence>
<feature type="compositionally biased region" description="Polar residues" evidence="1">
    <location>
        <begin position="330"/>
        <end position="340"/>
    </location>
</feature>
<proteinExistence type="predicted"/>
<feature type="region of interest" description="Disordered" evidence="1">
    <location>
        <begin position="1"/>
        <end position="23"/>
    </location>
</feature>
<keyword evidence="2" id="KW-1185">Reference proteome</keyword>
<dbReference type="CTD" id="113230"/>
<organism evidence="2 3">
    <name type="scientific">Parambassis ranga</name>
    <name type="common">Indian glassy fish</name>
    <dbReference type="NCBI Taxonomy" id="210632"/>
    <lineage>
        <taxon>Eukaryota</taxon>
        <taxon>Metazoa</taxon>
        <taxon>Chordata</taxon>
        <taxon>Craniata</taxon>
        <taxon>Vertebrata</taxon>
        <taxon>Euteleostomi</taxon>
        <taxon>Actinopterygii</taxon>
        <taxon>Neopterygii</taxon>
        <taxon>Teleostei</taxon>
        <taxon>Neoteleostei</taxon>
        <taxon>Acanthomorphata</taxon>
        <taxon>Ovalentaria</taxon>
        <taxon>Ambassidae</taxon>
        <taxon>Parambassis</taxon>
    </lineage>
</organism>
<dbReference type="OrthoDB" id="9449914at2759"/>
<accession>A0A6P7IQY9</accession>
<feature type="compositionally biased region" description="Acidic residues" evidence="1">
    <location>
        <begin position="171"/>
        <end position="181"/>
    </location>
</feature>
<feature type="compositionally biased region" description="Polar residues" evidence="1">
    <location>
        <begin position="182"/>
        <end position="198"/>
    </location>
</feature>
<dbReference type="AlphaFoldDB" id="A0A6P7IQY9"/>
<protein>
    <submittedName>
        <fullName evidence="3">Uncharacterized protein misp3 isoform X1</fullName>
    </submittedName>
</protein>
<feature type="compositionally biased region" description="Acidic residues" evidence="1">
    <location>
        <begin position="1"/>
        <end position="10"/>
    </location>
</feature>
<dbReference type="GeneID" id="114437019"/>
<name>A0A6P7IQY9_9TELE</name>
<gene>
    <name evidence="3" type="primary">misp3</name>
</gene>
<evidence type="ECO:0000313" key="3">
    <source>
        <dbReference type="RefSeq" id="XP_028263189.1"/>
    </source>
</evidence>
<feature type="region of interest" description="Disordered" evidence="1">
    <location>
        <begin position="310"/>
        <end position="377"/>
    </location>
</feature>
<dbReference type="InParanoid" id="A0A6P7IQY9"/>
<dbReference type="RefSeq" id="XP_028263189.1">
    <property type="nucleotide sequence ID" value="XM_028407388.1"/>
</dbReference>
<reference evidence="3" key="1">
    <citation type="submission" date="2025-08" db="UniProtKB">
        <authorList>
            <consortium name="RefSeq"/>
        </authorList>
    </citation>
    <scope>IDENTIFICATION</scope>
</reference>
<feature type="compositionally biased region" description="Low complexity" evidence="1">
    <location>
        <begin position="241"/>
        <end position="251"/>
    </location>
</feature>
<dbReference type="InterPro" id="IPR042779">
    <property type="entry name" value="MISP/MISP3-like"/>
</dbReference>
<feature type="region of interest" description="Disordered" evidence="1">
    <location>
        <begin position="237"/>
        <end position="271"/>
    </location>
</feature>
<evidence type="ECO:0000256" key="1">
    <source>
        <dbReference type="SAM" id="MobiDB-lite"/>
    </source>
</evidence>
<feature type="compositionally biased region" description="Low complexity" evidence="1">
    <location>
        <begin position="153"/>
        <end position="164"/>
    </location>
</feature>
<dbReference type="PANTHER" id="PTHR18839:SF0">
    <property type="entry name" value="MITOTIC INTERACTOR AND SUBSTRATE OF PLK1 ISOFORM X1-RELATED"/>
    <property type="match status" value="1"/>
</dbReference>
<dbReference type="Proteomes" id="UP000515145">
    <property type="component" value="Chromosome 1"/>
</dbReference>